<reference evidence="2 3" key="1">
    <citation type="submission" date="2018-07" db="EMBL/GenBank/DDBJ databases">
        <title>Complete Genome and Methylome Analysis of Deinococcus wulumuqiensis NEB 479.</title>
        <authorList>
            <person name="Fomenkov A."/>
            <person name="Luyten Y."/>
            <person name="Vincze T."/>
            <person name="Anton B.P."/>
            <person name="Clark T."/>
            <person name="Roberts R.J."/>
            <person name="Morgan R.D."/>
        </authorList>
    </citation>
    <scope>NUCLEOTIDE SEQUENCE [LARGE SCALE GENOMIC DNA]</scope>
    <source>
        <strain evidence="2 3">NEB 479</strain>
    </source>
</reference>
<dbReference type="Gene3D" id="3.40.50.1820">
    <property type="entry name" value="alpha/beta hydrolase"/>
    <property type="match status" value="1"/>
</dbReference>
<accession>A0A345IF88</accession>
<dbReference type="AlphaFoldDB" id="A0A345IF88"/>
<dbReference type="RefSeq" id="WP_114671385.1">
    <property type="nucleotide sequence ID" value="NZ_CP031158.1"/>
</dbReference>
<evidence type="ECO:0000313" key="3">
    <source>
        <dbReference type="Proteomes" id="UP000253744"/>
    </source>
</evidence>
<dbReference type="PANTHER" id="PTHR11614">
    <property type="entry name" value="PHOSPHOLIPASE-RELATED"/>
    <property type="match status" value="1"/>
</dbReference>
<dbReference type="Proteomes" id="UP000253744">
    <property type="component" value="Chromosome"/>
</dbReference>
<dbReference type="InterPro" id="IPR022742">
    <property type="entry name" value="Hydrolase_4"/>
</dbReference>
<gene>
    <name evidence="2" type="ORF">DVJ83_03365</name>
</gene>
<dbReference type="Pfam" id="PF12146">
    <property type="entry name" value="Hydrolase_4"/>
    <property type="match status" value="1"/>
</dbReference>
<evidence type="ECO:0000259" key="1">
    <source>
        <dbReference type="Pfam" id="PF12146"/>
    </source>
</evidence>
<dbReference type="EMBL" id="CP031158">
    <property type="protein sequence ID" value="AXG98360.1"/>
    <property type="molecule type" value="Genomic_DNA"/>
</dbReference>
<feature type="domain" description="Serine aminopeptidase S33" evidence="1">
    <location>
        <begin position="22"/>
        <end position="257"/>
    </location>
</feature>
<dbReference type="STRING" id="1288484.GCA_000348665_02724"/>
<proteinExistence type="predicted"/>
<sequence>MQSETWNIPQAPVTGYVWTAAAPRAAVLLTHGLGEYARRYVDRYHALVPELVRAGYTVYAYDQRGHGDSPGARGLVDTAALLDDHFRAREALRGQPLPVYAFGHSLGGLITAASVARDPRGLSGVILSSPALLIGEGQPPLTKRLAPLLARLAPALPVTDLGTSGLSRLSDEVSAYEADESIYHGKVSARTAWTMLRLSGELWADYPRWRLPTLLLHGDQDRLTDVRGTRRFFETIPAPDKTLRIVEGGYHELLNDEPRDEVRQLILDWLRERTAS</sequence>
<dbReference type="SUPFAM" id="SSF53474">
    <property type="entry name" value="alpha/beta-Hydrolases"/>
    <property type="match status" value="1"/>
</dbReference>
<organism evidence="2 3">
    <name type="scientific">Deinococcus wulumuqiensis</name>
    <dbReference type="NCBI Taxonomy" id="980427"/>
    <lineage>
        <taxon>Bacteria</taxon>
        <taxon>Thermotogati</taxon>
        <taxon>Deinococcota</taxon>
        <taxon>Deinococci</taxon>
        <taxon>Deinococcales</taxon>
        <taxon>Deinococcaceae</taxon>
        <taxon>Deinococcus</taxon>
    </lineage>
</organism>
<dbReference type="KEGG" id="dwu:DVJ83_03365"/>
<dbReference type="InterPro" id="IPR051044">
    <property type="entry name" value="MAG_DAG_Lipase"/>
</dbReference>
<dbReference type="InterPro" id="IPR029058">
    <property type="entry name" value="AB_hydrolase_fold"/>
</dbReference>
<protein>
    <submittedName>
        <fullName evidence="2">Lysophospholipase</fullName>
    </submittedName>
</protein>
<dbReference type="PRINTS" id="PR00111">
    <property type="entry name" value="ABHYDROLASE"/>
</dbReference>
<dbReference type="InterPro" id="IPR000073">
    <property type="entry name" value="AB_hydrolase_1"/>
</dbReference>
<name>A0A345IF88_9DEIO</name>
<evidence type="ECO:0000313" key="2">
    <source>
        <dbReference type="EMBL" id="AXG98360.1"/>
    </source>
</evidence>